<keyword evidence="10" id="KW-0520">NAD</keyword>
<gene>
    <name evidence="20" type="primary">LOC100564690</name>
</gene>
<dbReference type="FunFam" id="3.80.10.10:FF:000046">
    <property type="entry name" value="Toll-like receptor 2"/>
    <property type="match status" value="1"/>
</dbReference>
<dbReference type="SMART" id="SM00255">
    <property type="entry name" value="TIR"/>
    <property type="match status" value="1"/>
</dbReference>
<feature type="disulfide bond" evidence="16">
    <location>
        <begin position="469"/>
        <end position="493"/>
    </location>
</feature>
<evidence type="ECO:0000259" key="19">
    <source>
        <dbReference type="PROSITE" id="PS50104"/>
    </source>
</evidence>
<dbReference type="InterPro" id="IPR000157">
    <property type="entry name" value="TIR_dom"/>
</dbReference>
<dbReference type="Pfam" id="PF01582">
    <property type="entry name" value="TIR"/>
    <property type="match status" value="1"/>
</dbReference>
<keyword evidence="3 15" id="KW-0399">Innate immunity</keyword>
<dbReference type="PROSITE" id="PS50104">
    <property type="entry name" value="TIR"/>
    <property type="match status" value="1"/>
</dbReference>
<dbReference type="InterPro" id="IPR032675">
    <property type="entry name" value="LRR_dom_sf"/>
</dbReference>
<dbReference type="GO" id="GO:0006954">
    <property type="term" value="P:inflammatory response"/>
    <property type="evidence" value="ECO:0000318"/>
    <property type="project" value="GO_Central"/>
</dbReference>
<evidence type="ECO:0000256" key="14">
    <source>
        <dbReference type="ARBA" id="ARBA00023198"/>
    </source>
</evidence>
<evidence type="ECO:0000256" key="6">
    <source>
        <dbReference type="ARBA" id="ARBA00022729"/>
    </source>
</evidence>
<dbReference type="Gene3D" id="3.80.10.10">
    <property type="entry name" value="Ribonuclease Inhibitor"/>
    <property type="match status" value="1"/>
</dbReference>
<evidence type="ECO:0000256" key="5">
    <source>
        <dbReference type="ARBA" id="ARBA00022692"/>
    </source>
</evidence>
<dbReference type="Proteomes" id="UP000001646">
    <property type="component" value="Unplaced"/>
</dbReference>
<dbReference type="STRING" id="28377.ENSACAP00000020761"/>
<keyword evidence="9" id="KW-1133">Transmembrane helix</keyword>
<dbReference type="AlphaFoldDB" id="H9GUK3"/>
<keyword evidence="12 15" id="KW-0675">Receptor</keyword>
<dbReference type="InterPro" id="IPR003591">
    <property type="entry name" value="Leu-rich_rpt_typical-subtyp"/>
</dbReference>
<evidence type="ECO:0000256" key="1">
    <source>
        <dbReference type="ARBA" id="ARBA00004479"/>
    </source>
</evidence>
<evidence type="ECO:0000313" key="21">
    <source>
        <dbReference type="Proteomes" id="UP000001646"/>
    </source>
</evidence>
<dbReference type="GO" id="GO:0002224">
    <property type="term" value="P:toll-like receptor signaling pathway"/>
    <property type="evidence" value="ECO:0000318"/>
    <property type="project" value="GO_Central"/>
</dbReference>
<evidence type="ECO:0000256" key="13">
    <source>
        <dbReference type="ARBA" id="ARBA00023180"/>
    </source>
</evidence>
<evidence type="ECO:0000256" key="17">
    <source>
        <dbReference type="SAM" id="MobiDB-lite"/>
    </source>
</evidence>
<reference evidence="20" key="2">
    <citation type="submission" date="2025-08" db="UniProtKB">
        <authorList>
            <consortium name="Ensembl"/>
        </authorList>
    </citation>
    <scope>IDENTIFICATION</scope>
</reference>
<keyword evidence="6 18" id="KW-0732">Signal</keyword>
<evidence type="ECO:0000256" key="7">
    <source>
        <dbReference type="ARBA" id="ARBA00022737"/>
    </source>
</evidence>
<evidence type="ECO:0000256" key="15">
    <source>
        <dbReference type="PIRNR" id="PIRNR037595"/>
    </source>
</evidence>
<dbReference type="GO" id="GO:0004888">
    <property type="term" value="F:transmembrane signaling receptor activity"/>
    <property type="evidence" value="ECO:0007669"/>
    <property type="project" value="InterPro"/>
</dbReference>
<keyword evidence="5" id="KW-0812">Transmembrane</keyword>
<dbReference type="PIRSF" id="PIRSF037595">
    <property type="entry name" value="Toll-like_receptor"/>
    <property type="match status" value="1"/>
</dbReference>
<evidence type="ECO:0000256" key="10">
    <source>
        <dbReference type="ARBA" id="ARBA00023027"/>
    </source>
</evidence>
<keyword evidence="7" id="KW-0677">Repeat</keyword>
<evidence type="ECO:0000256" key="4">
    <source>
        <dbReference type="ARBA" id="ARBA00022614"/>
    </source>
</evidence>
<dbReference type="GO" id="GO:0038023">
    <property type="term" value="F:signaling receptor activity"/>
    <property type="evidence" value="ECO:0000318"/>
    <property type="project" value="GO_Central"/>
</dbReference>
<evidence type="ECO:0000256" key="16">
    <source>
        <dbReference type="PIRSR" id="PIRSR037595-2"/>
    </source>
</evidence>
<evidence type="ECO:0000256" key="3">
    <source>
        <dbReference type="ARBA" id="ARBA00022588"/>
    </source>
</evidence>
<dbReference type="GO" id="GO:0045087">
    <property type="term" value="P:innate immune response"/>
    <property type="evidence" value="ECO:0007669"/>
    <property type="project" value="UniProtKB-UniRule"/>
</dbReference>
<evidence type="ECO:0000256" key="11">
    <source>
        <dbReference type="ARBA" id="ARBA00023136"/>
    </source>
</evidence>
<evidence type="ECO:0000256" key="2">
    <source>
        <dbReference type="ARBA" id="ARBA00009634"/>
    </source>
</evidence>
<dbReference type="eggNOG" id="KOG4641">
    <property type="taxonomic scope" value="Eukaryota"/>
</dbReference>
<keyword evidence="13" id="KW-0325">Glycoprotein</keyword>
<dbReference type="Ensembl" id="ENSACAT00000022679.2">
    <property type="protein sequence ID" value="ENSACAP00000020761.2"/>
    <property type="gene ID" value="ENSACAG00000024450.2"/>
</dbReference>
<keyword evidence="14 15" id="KW-0395">Inflammatory response</keyword>
<feature type="domain" description="TIR" evidence="19">
    <location>
        <begin position="686"/>
        <end position="829"/>
    </location>
</feature>
<feature type="signal peptide" evidence="18">
    <location>
        <begin position="1"/>
        <end position="27"/>
    </location>
</feature>
<dbReference type="Pfam" id="PF13855">
    <property type="entry name" value="LRR_8"/>
    <property type="match status" value="2"/>
</dbReference>
<evidence type="ECO:0000313" key="20">
    <source>
        <dbReference type="Ensembl" id="ENSACAP00000020761.2"/>
    </source>
</evidence>
<dbReference type="SUPFAM" id="SSF52200">
    <property type="entry name" value="Toll/Interleukin receptor TIR domain"/>
    <property type="match status" value="1"/>
</dbReference>
<reference evidence="20" key="3">
    <citation type="submission" date="2025-09" db="UniProtKB">
        <authorList>
            <consortium name="Ensembl"/>
        </authorList>
    </citation>
    <scope>IDENTIFICATION</scope>
</reference>
<dbReference type="PRINTS" id="PR01537">
    <property type="entry name" value="INTRLKN1R1F"/>
</dbReference>
<organism evidence="20 21">
    <name type="scientific">Anolis carolinensis</name>
    <name type="common">Green anole</name>
    <name type="synonym">American chameleon</name>
    <dbReference type="NCBI Taxonomy" id="28377"/>
    <lineage>
        <taxon>Eukaryota</taxon>
        <taxon>Metazoa</taxon>
        <taxon>Chordata</taxon>
        <taxon>Craniata</taxon>
        <taxon>Vertebrata</taxon>
        <taxon>Euteleostomi</taxon>
        <taxon>Lepidosauria</taxon>
        <taxon>Squamata</taxon>
        <taxon>Bifurcata</taxon>
        <taxon>Unidentata</taxon>
        <taxon>Episquamata</taxon>
        <taxon>Toxicofera</taxon>
        <taxon>Iguania</taxon>
        <taxon>Dactyloidae</taxon>
        <taxon>Anolis</taxon>
    </lineage>
</organism>
<keyword evidence="16" id="KW-1015">Disulfide bond</keyword>
<keyword evidence="11" id="KW-0472">Membrane</keyword>
<dbReference type="GO" id="GO:0005886">
    <property type="term" value="C:plasma membrane"/>
    <property type="evidence" value="ECO:0000318"/>
    <property type="project" value="GO_Central"/>
</dbReference>
<evidence type="ECO:0000256" key="8">
    <source>
        <dbReference type="ARBA" id="ARBA00022859"/>
    </source>
</evidence>
<evidence type="ECO:0000256" key="12">
    <source>
        <dbReference type="ARBA" id="ARBA00023170"/>
    </source>
</evidence>
<dbReference type="PANTHER" id="PTHR24365">
    <property type="entry name" value="TOLL-LIKE RECEPTOR"/>
    <property type="match status" value="1"/>
</dbReference>
<dbReference type="InterPro" id="IPR017241">
    <property type="entry name" value="Toll-like_receptor"/>
</dbReference>
<keyword evidence="8 15" id="KW-0391">Immunity</keyword>
<dbReference type="PROSITE" id="PS51450">
    <property type="entry name" value="LRR"/>
    <property type="match status" value="1"/>
</dbReference>
<protein>
    <recommendedName>
        <fullName evidence="19">TIR domain-containing protein</fullName>
    </recommendedName>
</protein>
<dbReference type="SUPFAM" id="SSF52058">
    <property type="entry name" value="L domain-like"/>
    <property type="match status" value="2"/>
</dbReference>
<dbReference type="FunFam" id="3.40.50.10140:FF:000001">
    <property type="entry name" value="Toll-like receptor 2"/>
    <property type="match status" value="1"/>
</dbReference>
<accession>H9GUK3</accession>
<dbReference type="PANTHER" id="PTHR24365:SF26">
    <property type="entry name" value="TOLL-LIKE RECEPTOR 18"/>
    <property type="match status" value="1"/>
</dbReference>
<keyword evidence="21" id="KW-1185">Reference proteome</keyword>
<dbReference type="Gene3D" id="3.40.50.10140">
    <property type="entry name" value="Toll/interleukin-1 receptor homology (TIR) domain"/>
    <property type="match status" value="1"/>
</dbReference>
<dbReference type="InterPro" id="IPR035897">
    <property type="entry name" value="Toll_tir_struct_dom_sf"/>
</dbReference>
<reference evidence="20" key="1">
    <citation type="submission" date="2009-12" db="EMBL/GenBank/DDBJ databases">
        <title>The Genome Sequence of Anolis carolinensis (Green Anole Lizard).</title>
        <authorList>
            <consortium name="The Genome Sequencing Platform"/>
            <person name="Di Palma F."/>
            <person name="Alfoldi J."/>
            <person name="Heiman D."/>
            <person name="Young S."/>
            <person name="Grabherr M."/>
            <person name="Johnson J."/>
            <person name="Lander E.S."/>
            <person name="Lindblad-Toh K."/>
        </authorList>
    </citation>
    <scope>NUCLEOTIDE SEQUENCE [LARGE SCALE GENOMIC DNA]</scope>
    <source>
        <strain evidence="20">JBL SC #1</strain>
    </source>
</reference>
<comment type="similarity">
    <text evidence="2 15">Belongs to the Toll-like receptor family.</text>
</comment>
<dbReference type="InParanoid" id="H9GUK3"/>
<dbReference type="InterPro" id="IPR001611">
    <property type="entry name" value="Leu-rich_rpt"/>
</dbReference>
<name>H9GUK3_ANOCA</name>
<feature type="region of interest" description="Disordered" evidence="17">
    <location>
        <begin position="837"/>
        <end position="866"/>
    </location>
</feature>
<comment type="subcellular location">
    <subcellularLocation>
        <location evidence="1">Membrane</location>
        <topology evidence="1">Single-pass type I membrane protein</topology>
    </subcellularLocation>
</comment>
<keyword evidence="4" id="KW-0433">Leucine-rich repeat</keyword>
<dbReference type="SMART" id="SM00369">
    <property type="entry name" value="LRR_TYP"/>
    <property type="match status" value="7"/>
</dbReference>
<feature type="chain" id="PRO_5032602035" description="TIR domain-containing protein" evidence="18">
    <location>
        <begin position="28"/>
        <end position="866"/>
    </location>
</feature>
<evidence type="ECO:0000256" key="18">
    <source>
        <dbReference type="SAM" id="SignalP"/>
    </source>
</evidence>
<evidence type="ECO:0000256" key="9">
    <source>
        <dbReference type="ARBA" id="ARBA00022989"/>
    </source>
</evidence>
<dbReference type="HOGENOM" id="CLU_006000_3_0_1"/>
<dbReference type="GeneTree" id="ENSGT00940000164422"/>
<proteinExistence type="inferred from homology"/>
<feature type="disulfide bond" evidence="16">
    <location>
        <begin position="387"/>
        <end position="416"/>
    </location>
</feature>
<sequence>MIGSHHWVSQSMMVMMMLMLVFFLSQARRAMPCAWGSRVPLLVLLLLLVPHSSRAPVPSGCHVPSTGRASCRGQNLIRVPPDLPETLEALDLSYNKIRRISAGDFAALTRLKSLDLRYNDLSYVDDDAFASNLLLEQLDLFNNSLLTIPSNALKDLKRLKVLSMSNNLYPRSALDGVFGGLKDLEELSMGGPAILTVSSEDFQPLADIPLKKFALKTASSLTEYQPGAFATLTTESLWCDIALDRNPGALPQMLRDLWGKPLRYLRFRNLFEFTYYNHPADIFSNLERVDARELVFFRGKFNENLLRLILLNVQKTTVQDLSFISIDFARSPQRAKPDVGIANLTLRSLVLKDISNPDILRFDWTFTWFSGVSFLSVLNVNFNFVPCDAWKEMRNVAALNISNNRLLDEYIYNELCSYVDIVPKLEEFNVSYNRVTRLRTVSRLTAAWPRLSVLDLSHNQIGNDDNSPCRWSPTLVWLGLAYNAVTTMEIFRCLPITLRFLDLSHSQLERLELSYFEAAVDLRELRLSGNKLKFIPTAWKGPSLEVLTVDGNSFGAIGRGSFANMPRLSRLQAGNNPYHCVCELHSFLREALSKGKLTITDWPENWTCYHPERLLDTPVADYAPWVTECDVTVVVAITVSVTAAVVGAATLLCWRFDVPWYLRATFRIVRSKYRSGHPSGQPSRRFTYHAFVSYSHSDADWVRKELLLRLEATRPPYRLCVHERDFTPGRWVIDNIVDSIERSRKVVFVLSRSFVDSDWCNYELYFAHQRAVGLGFEDVVLVVKEAVDPQALPRKFCKLRKLLSAKTYLEWPAEPGRQAFFWAQLAAVLGKAEKGVQRPEGEAAAGQTPEGQPGGGGSSAVDAPAS</sequence>